<organism evidence="3 4">
    <name type="scientific">Anopheles stephensi</name>
    <name type="common">Indo-Pakistan malaria mosquito</name>
    <dbReference type="NCBI Taxonomy" id="30069"/>
    <lineage>
        <taxon>Eukaryota</taxon>
        <taxon>Metazoa</taxon>
        <taxon>Ecdysozoa</taxon>
        <taxon>Arthropoda</taxon>
        <taxon>Hexapoda</taxon>
        <taxon>Insecta</taxon>
        <taxon>Pterygota</taxon>
        <taxon>Neoptera</taxon>
        <taxon>Endopterygota</taxon>
        <taxon>Diptera</taxon>
        <taxon>Nematocera</taxon>
        <taxon>Culicoidea</taxon>
        <taxon>Culicidae</taxon>
        <taxon>Anophelinae</taxon>
        <taxon>Anopheles</taxon>
    </lineage>
</organism>
<dbReference type="OMA" id="AFRTICC"/>
<reference evidence="3" key="2">
    <citation type="submission" date="2020-05" db="UniProtKB">
        <authorList>
            <consortium name="EnsemblMetazoa"/>
        </authorList>
    </citation>
    <scope>IDENTIFICATION</scope>
    <source>
        <strain evidence="3">Indian</strain>
    </source>
</reference>
<reference evidence="4" key="1">
    <citation type="journal article" date="2014" name="Genome Biol.">
        <title>Genome analysis of a major urban malaria vector mosquito, Anopheles stephensi.</title>
        <authorList>
            <person name="Jiang X."/>
            <person name="Peery A."/>
            <person name="Hall A.B."/>
            <person name="Sharma A."/>
            <person name="Chen X.G."/>
            <person name="Waterhouse R.M."/>
            <person name="Komissarov A."/>
            <person name="Riehle M.M."/>
            <person name="Shouche Y."/>
            <person name="Sharakhova M.V."/>
            <person name="Lawson D."/>
            <person name="Pakpour N."/>
            <person name="Arensburger P."/>
            <person name="Davidson V.L."/>
            <person name="Eiglmeier K."/>
            <person name="Emrich S."/>
            <person name="George P."/>
            <person name="Kennedy R.C."/>
            <person name="Mane S.P."/>
            <person name="Maslen G."/>
            <person name="Oringanje C."/>
            <person name="Qi Y."/>
            <person name="Settlage R."/>
            <person name="Tojo M."/>
            <person name="Tubio J.M."/>
            <person name="Unger M.F."/>
            <person name="Wang B."/>
            <person name="Vernick K.D."/>
            <person name="Ribeiro J.M."/>
            <person name="James A.A."/>
            <person name="Michel K."/>
            <person name="Riehle M.A."/>
            <person name="Luckhart S."/>
            <person name="Sharakhov I.V."/>
            <person name="Tu Z."/>
        </authorList>
    </citation>
    <scope>NUCLEOTIDE SEQUENCE [LARGE SCALE GENOMIC DNA]</scope>
    <source>
        <strain evidence="4">Indian</strain>
    </source>
</reference>
<feature type="domain" description="SUEL-type lectin" evidence="2">
    <location>
        <begin position="167"/>
        <end position="258"/>
    </location>
</feature>
<dbReference type="GO" id="GO:0030246">
    <property type="term" value="F:carbohydrate binding"/>
    <property type="evidence" value="ECO:0007669"/>
    <property type="project" value="InterPro"/>
</dbReference>
<feature type="transmembrane region" description="Helical" evidence="1">
    <location>
        <begin position="365"/>
        <end position="383"/>
    </location>
</feature>
<keyword evidence="1" id="KW-0472">Membrane</keyword>
<dbReference type="Proteomes" id="UP000076408">
    <property type="component" value="Unassembled WGS sequence"/>
</dbReference>
<dbReference type="Pfam" id="PF02140">
    <property type="entry name" value="SUEL_Lectin"/>
    <property type="match status" value="1"/>
</dbReference>
<protein>
    <recommendedName>
        <fullName evidence="2">SUEL-type lectin domain-containing protein</fullName>
    </recommendedName>
</protein>
<feature type="transmembrane region" description="Helical" evidence="1">
    <location>
        <begin position="395"/>
        <end position="418"/>
    </location>
</feature>
<evidence type="ECO:0000313" key="4">
    <source>
        <dbReference type="Proteomes" id="UP000076408"/>
    </source>
</evidence>
<dbReference type="EnsemblMetazoa" id="ASTEI04378-RA">
    <property type="protein sequence ID" value="ASTEI04378-PA"/>
    <property type="gene ID" value="ASTEI04378"/>
</dbReference>
<proteinExistence type="predicted"/>
<feature type="domain" description="SUEL-type lectin" evidence="2">
    <location>
        <begin position="8"/>
        <end position="158"/>
    </location>
</feature>
<dbReference type="InterPro" id="IPR043159">
    <property type="entry name" value="Lectin_gal-bd_sf"/>
</dbReference>
<dbReference type="Gene3D" id="2.60.120.740">
    <property type="match status" value="2"/>
</dbReference>
<dbReference type="PROSITE" id="PS50228">
    <property type="entry name" value="SUEL_LECTIN"/>
    <property type="match status" value="2"/>
</dbReference>
<keyword evidence="4" id="KW-1185">Reference proteome</keyword>
<evidence type="ECO:0000259" key="2">
    <source>
        <dbReference type="PROSITE" id="PS50228"/>
    </source>
</evidence>
<dbReference type="CDD" id="cd22829">
    <property type="entry name" value="Gal_Rha_Lectin_EVA1_EVA1C_rpt2"/>
    <property type="match status" value="1"/>
</dbReference>
<keyword evidence="1" id="KW-1133">Transmembrane helix</keyword>
<dbReference type="PANTHER" id="PTHR46780">
    <property type="entry name" value="PROTEIN EVA-1"/>
    <property type="match status" value="1"/>
</dbReference>
<keyword evidence="1" id="KW-0812">Transmembrane</keyword>
<sequence>MRAFRTICCDDELLSLSCPIGTSISVELVQYGAKESNETVQCAYSEVDSSYYPPEPTSPALSTIDFSVAGAQVNATANTPTAPTLLSTELATNDTLASVERPKDKCTPLYVLQYSILQTVVEACQKKRRCRIQATPKNFATAPCPGIHRMVEVNHKCRPFEFRSLISCEKDIVRLTCGQYTRIAIYSATYGRTAYESSHCSQTAASKEQTCLSEHTSHTLTEICQGRRKCTVAVESSTFGNPCPDNIRVYLKVIYACVSRNVFRERYITPLEDDELDERPYESNELYDEELTPAPNQIEGSAVGKGGGTNHNKYAGSGESAVKAENIVTFNKDVERMSPGRRDTGNVSAWRVADARYRHKLTLSWAYWAGGGGIIVAGDSASAGDHSSLLDDGHLLIVGVAVLFFCFVCVSFGALLAYKMKLFQSTNNRCIKASESSDSHSTPSSYRAPSEDFDLVECMPDTNAITEKLTEQSSLPPPPPTQTFVQPVAASGPVTGTILPAFKFAQEPRGSLSQISTTMFILPNYLMAGPLPGTLSSVRRGPKDAGSPLPPGDNITITLATDIPSSSGSNAVTSRVESPSPAYYSQHLHQQQQHVPYGVSASCGQCTALGWQPSAGGPAPLYGGKLPVAVENPATSKPSHPYHRNQSLKASGGELLEGCSSGDGAGAGECGGMGGTNATLAQSHPFLWLGLKIGLM</sequence>
<dbReference type="VEuPathDB" id="VectorBase:ASTE001667"/>
<dbReference type="AlphaFoldDB" id="A0A182Y7E2"/>
<dbReference type="VEuPathDB" id="VectorBase:ASTEI04378"/>
<name>A0A182Y7E2_ANOST</name>
<evidence type="ECO:0000313" key="3">
    <source>
        <dbReference type="EnsemblMetazoa" id="ASTEI04378-PA"/>
    </source>
</evidence>
<dbReference type="VEuPathDB" id="VectorBase:ASTEI20_032127"/>
<accession>A0A182Y7E2</accession>
<evidence type="ECO:0000256" key="1">
    <source>
        <dbReference type="SAM" id="Phobius"/>
    </source>
</evidence>
<dbReference type="STRING" id="30069.A0A182Y7E2"/>
<dbReference type="InterPro" id="IPR000922">
    <property type="entry name" value="Lectin_gal-bd_dom"/>
</dbReference>